<keyword evidence="2" id="KW-0732">Signal</keyword>
<evidence type="ECO:0000313" key="3">
    <source>
        <dbReference type="EMBL" id="VEU39041.1"/>
    </source>
</evidence>
<proteinExistence type="predicted"/>
<gene>
    <name evidence="3" type="ORF">PSNMU_V1.4_AUG-EV-PASAV3_0058770</name>
</gene>
<evidence type="ECO:0000256" key="2">
    <source>
        <dbReference type="SAM" id="SignalP"/>
    </source>
</evidence>
<name>A0A448ZAJ5_9STRA</name>
<feature type="chain" id="PRO_5019188047" evidence="2">
    <location>
        <begin position="18"/>
        <end position="204"/>
    </location>
</feature>
<evidence type="ECO:0000313" key="4">
    <source>
        <dbReference type="Proteomes" id="UP000291116"/>
    </source>
</evidence>
<organism evidence="3 4">
    <name type="scientific">Pseudo-nitzschia multistriata</name>
    <dbReference type="NCBI Taxonomy" id="183589"/>
    <lineage>
        <taxon>Eukaryota</taxon>
        <taxon>Sar</taxon>
        <taxon>Stramenopiles</taxon>
        <taxon>Ochrophyta</taxon>
        <taxon>Bacillariophyta</taxon>
        <taxon>Bacillariophyceae</taxon>
        <taxon>Bacillariophycidae</taxon>
        <taxon>Bacillariales</taxon>
        <taxon>Bacillariaceae</taxon>
        <taxon>Pseudo-nitzschia</taxon>
    </lineage>
</organism>
<evidence type="ECO:0000256" key="1">
    <source>
        <dbReference type="SAM" id="Coils"/>
    </source>
</evidence>
<dbReference type="OrthoDB" id="46442at2759"/>
<dbReference type="Proteomes" id="UP000291116">
    <property type="component" value="Unassembled WGS sequence"/>
</dbReference>
<dbReference type="EMBL" id="CAACVS010000201">
    <property type="protein sequence ID" value="VEU39041.1"/>
    <property type="molecule type" value="Genomic_DNA"/>
</dbReference>
<keyword evidence="4" id="KW-1185">Reference proteome</keyword>
<feature type="signal peptide" evidence="2">
    <location>
        <begin position="1"/>
        <end position="17"/>
    </location>
</feature>
<accession>A0A448ZAJ5</accession>
<sequence length="204" mass="22002">MLHAFLLLATLHGVADAFCTGLQGSCHQPPQSAASASVTPGQNQLSSPPCAFQSSRVVVSTSVNHGNHCRRHSTTRSRIFLVSEEDVLEAVERAEGLWEKALAARTEANALIDRAEVEANASAETVKKSENTFMDKTKPVSMEQLVEVDKAAKASLEATTLVNEAMKASEEADRLEAEAEEALKKSEEVLDQHLIDYPDSALAD</sequence>
<reference evidence="3 4" key="1">
    <citation type="submission" date="2019-01" db="EMBL/GenBank/DDBJ databases">
        <authorList>
            <person name="Ferrante I. M."/>
        </authorList>
    </citation>
    <scope>NUCLEOTIDE SEQUENCE [LARGE SCALE GENOMIC DNA]</scope>
    <source>
        <strain evidence="3 4">B856</strain>
    </source>
</reference>
<protein>
    <submittedName>
        <fullName evidence="3">Uncharacterized protein</fullName>
    </submittedName>
</protein>
<dbReference type="AlphaFoldDB" id="A0A448ZAJ5"/>
<keyword evidence="1" id="KW-0175">Coiled coil</keyword>
<feature type="coiled-coil region" evidence="1">
    <location>
        <begin position="158"/>
        <end position="196"/>
    </location>
</feature>